<gene>
    <name evidence="1" type="ORF">UA08_07748</name>
</gene>
<name>A0A225ATV6_TALAT</name>
<comment type="caution">
    <text evidence="1">The sequence shown here is derived from an EMBL/GenBank/DDBJ whole genome shotgun (WGS) entry which is preliminary data.</text>
</comment>
<dbReference type="AlphaFoldDB" id="A0A225ATV6"/>
<keyword evidence="2" id="KW-1185">Reference proteome</keyword>
<evidence type="ECO:0000313" key="2">
    <source>
        <dbReference type="Proteomes" id="UP000214365"/>
    </source>
</evidence>
<accession>A0A225ATV6</accession>
<reference evidence="1 2" key="1">
    <citation type="submission" date="2015-06" db="EMBL/GenBank/DDBJ databases">
        <title>Talaromyces atroroseus IBT 11181 draft genome.</title>
        <authorList>
            <person name="Rasmussen K.B."/>
            <person name="Rasmussen S."/>
            <person name="Petersen B."/>
            <person name="Sicheritz-Ponten T."/>
            <person name="Mortensen U.H."/>
            <person name="Thrane U."/>
        </authorList>
    </citation>
    <scope>NUCLEOTIDE SEQUENCE [LARGE SCALE GENOMIC DNA]</scope>
    <source>
        <strain evidence="1 2">IBT 11181</strain>
    </source>
</reference>
<organism evidence="1 2">
    <name type="scientific">Talaromyces atroroseus</name>
    <dbReference type="NCBI Taxonomy" id="1441469"/>
    <lineage>
        <taxon>Eukaryota</taxon>
        <taxon>Fungi</taxon>
        <taxon>Dikarya</taxon>
        <taxon>Ascomycota</taxon>
        <taxon>Pezizomycotina</taxon>
        <taxon>Eurotiomycetes</taxon>
        <taxon>Eurotiomycetidae</taxon>
        <taxon>Eurotiales</taxon>
        <taxon>Trichocomaceae</taxon>
        <taxon>Talaromyces</taxon>
        <taxon>Talaromyces sect. Trachyspermi</taxon>
    </lineage>
</organism>
<protein>
    <submittedName>
        <fullName evidence="1">Uncharacterized protein</fullName>
    </submittedName>
</protein>
<dbReference type="Proteomes" id="UP000214365">
    <property type="component" value="Unassembled WGS sequence"/>
</dbReference>
<sequence length="137" mass="15337">MAIPRIHPVYSTPTFSAPDPDFVNDKLKAEENIICRNTTVPLPNVLACYTHGPIDRDLDDYGSLFDTYIFMDFVDGQTLDSVWASYSEATKADTSHLKSYMEDIRSIREDAEYIGSANHGPVTNITLENYHDKGSGI</sequence>
<dbReference type="GeneID" id="31007504"/>
<dbReference type="EMBL" id="LFMY01000013">
    <property type="protein sequence ID" value="OKL56907.1"/>
    <property type="molecule type" value="Genomic_DNA"/>
</dbReference>
<dbReference type="OrthoDB" id="2906425at2759"/>
<proteinExistence type="predicted"/>
<dbReference type="RefSeq" id="XP_020117028.1">
    <property type="nucleotide sequence ID" value="XM_020262971.1"/>
</dbReference>
<evidence type="ECO:0000313" key="1">
    <source>
        <dbReference type="EMBL" id="OKL56907.1"/>
    </source>
</evidence>